<evidence type="ECO:0000256" key="1">
    <source>
        <dbReference type="NCBIfam" id="TIGR02257"/>
    </source>
</evidence>
<dbReference type="PANTHER" id="PTHR44119">
    <property type="entry name" value="MAGNESIUM-CHELATASE SUBUNIT CHLH, CHLOROPLASTIC"/>
    <property type="match status" value="1"/>
</dbReference>
<dbReference type="InterPro" id="IPR003672">
    <property type="entry name" value="CobN/Mg_chltase"/>
</dbReference>
<dbReference type="EC" id="6.6.1.2" evidence="1"/>
<dbReference type="RefSeq" id="WP_149892017.1">
    <property type="nucleotide sequence ID" value="NZ_JBHUFA010000001.1"/>
</dbReference>
<dbReference type="Pfam" id="PF02514">
    <property type="entry name" value="CobN-Mg_chel"/>
    <property type="match status" value="1"/>
</dbReference>
<dbReference type="EMBL" id="JBHUFA010000001">
    <property type="protein sequence ID" value="MFD1694092.1"/>
    <property type="molecule type" value="Genomic_DNA"/>
</dbReference>
<evidence type="ECO:0000313" key="3">
    <source>
        <dbReference type="EMBL" id="MFD1694092.1"/>
    </source>
</evidence>
<gene>
    <name evidence="3" type="primary">cobN</name>
    <name evidence="3" type="ORF">ACFSC7_01070</name>
</gene>
<evidence type="ECO:0000313" key="4">
    <source>
        <dbReference type="Proteomes" id="UP001597327"/>
    </source>
</evidence>
<evidence type="ECO:0000259" key="2">
    <source>
        <dbReference type="Pfam" id="PF02514"/>
    </source>
</evidence>
<keyword evidence="4" id="KW-1185">Reference proteome</keyword>
<dbReference type="GO" id="GO:0051116">
    <property type="term" value="F:cobaltochelatase activity"/>
    <property type="evidence" value="ECO:0007669"/>
    <property type="project" value="UniProtKB-EC"/>
</dbReference>
<sequence>MHILASQTRGIDMGEEAVDLGQSPADILFLSAADTELGALAAAQAALGEAACSLRLASTLALSHPYSVDMYAEATVSGSKLVIVRLLGGVDYWRYGVERFEEEARASGVRLVFLPGDDTWDEDLAARSTEPVEVVRRLWRYCVEGGAVNHGNFLRYGAHLLRRGEDPVAPLPLPRAGIHGHGDLDALRAACWADPAAPVAALVFYRALVQGGQTAPVEALCAALAAQGLNPLPVFVSSLKEAESIAVLDALMEAAGPAVVLNATAFAVSNAGKAHRPTPLDRPGKPVLQVVFSSSSRQAWEESDQGLSARDLAMHVVLPELDGRLLSRAVSFKEEGLRDGATQSTPVRFVPAPDRMAFVAALAANWARLGALPACERSVALVLANYPNKDGRLANGVGLDTPESCAQLLQAMKLAGYAVEDAPSGSRALMQRICAGVTNALEGRETRTDYETLPLATYRAAFERLPEQVRQEVVARWGAPEADPHVVDGAFRLGLYRYGRQIVGIQPARGYNIDPKDTYHDPALVPPHHYFAFYVWLREVAGVHAVVHLGKHGNLEWLPGKALALSEACYPEAVLGPLPNIYPFIVNDPGEGAQAKRRTSAVIVDHLTPPLTRAESHGVGEELEGLLDEYYLASGVDPRRLKALTRDILDLAARHGLDRDIGLDPSSDEATRLARLDAHLCDLKELQIRDGLHVLGQSPEGDLLTDLLVALVRVPRGSAPEQESLHRAIARDLGVKNEVVLSSSRSNAVRAGIGEPGSIESHGAHRSRISADAASGMTLERSFDPLDCDFAAPWNGARPEVLARLSADPWRSCGDTVERIELLAGLLIAGSLEPPGAASAAVLGDVEAHLRPAVTGSGPAETEAVLSALSGGFVAPGPSGAPTRGRPDVLPTGRNFYSVDVRAVPTETAWRIGRASAELVLQRHFQDEGEWPQALVLTCWGTANMRTGGDDIAQAMALIGARPVWQGASGRVSGFEILPLSELGRPRVDVTLRISGFFRDAFPHQIDLFDSAVRAVAALNEPEQANPLAARFLRDCERLRAQGIDAAESSRRAGFRVFGSKPGAYGAGLQALIDEGIWEARDDFAEAFLTWGGYAYGQGAEGLAARSDLEERLKGVDAVLHNQDNREHDLLDSDDYYQFEGGLAATVESLTGTAPKVYHNDHSRPERPVVRTLSEEIGRVVRGRAANPKWIAGVMRHGYKGAFEMAATLDYLFAFSATTRAVGDHHFDQLFEAYVEADEVRAFLQDVNPAAWREMLARFDEALRRGLWTPRRNSTHARLDSLRAQIREISS</sequence>
<keyword evidence="3" id="KW-0436">Ligase</keyword>
<protein>
    <recommendedName>
        <fullName evidence="1">Cobaltochelatase subunit CobN</fullName>
        <ecNumber evidence="1">6.6.1.2</ecNumber>
    </recommendedName>
</protein>
<feature type="domain" description="CobN/magnesium chelatase" evidence="2">
    <location>
        <begin position="139"/>
        <end position="1273"/>
    </location>
</feature>
<comment type="caution">
    <text evidence="3">The sequence shown here is derived from an EMBL/GenBank/DDBJ whole genome shotgun (WGS) entry which is preliminary data.</text>
</comment>
<accession>A0ABW4JPT2</accession>
<dbReference type="Proteomes" id="UP001597327">
    <property type="component" value="Unassembled WGS sequence"/>
</dbReference>
<reference evidence="4" key="1">
    <citation type="journal article" date="2019" name="Int. J. Syst. Evol. Microbiol.">
        <title>The Global Catalogue of Microorganisms (GCM) 10K type strain sequencing project: providing services to taxonomists for standard genome sequencing and annotation.</title>
        <authorList>
            <consortium name="The Broad Institute Genomics Platform"/>
            <consortium name="The Broad Institute Genome Sequencing Center for Infectious Disease"/>
            <person name="Wu L."/>
            <person name="Ma J."/>
        </authorList>
    </citation>
    <scope>NUCLEOTIDE SEQUENCE [LARGE SCALE GENOMIC DNA]</scope>
    <source>
        <strain evidence="4">JCM 3369</strain>
    </source>
</reference>
<dbReference type="CDD" id="cd10150">
    <property type="entry name" value="CobN_like"/>
    <property type="match status" value="1"/>
</dbReference>
<proteinExistence type="predicted"/>
<dbReference type="NCBIfam" id="TIGR02257">
    <property type="entry name" value="cobalto_cobN"/>
    <property type="match status" value="1"/>
</dbReference>
<dbReference type="InterPro" id="IPR011953">
    <property type="entry name" value="Cobalto_CobN"/>
</dbReference>
<name>A0ABW4JPT2_9HYPH</name>
<organism evidence="3 4">
    <name type="scientific">Roseibium aestuarii</name>
    <dbReference type="NCBI Taxonomy" id="2600299"/>
    <lineage>
        <taxon>Bacteria</taxon>
        <taxon>Pseudomonadati</taxon>
        <taxon>Pseudomonadota</taxon>
        <taxon>Alphaproteobacteria</taxon>
        <taxon>Hyphomicrobiales</taxon>
        <taxon>Stappiaceae</taxon>
        <taxon>Roseibium</taxon>
    </lineage>
</organism>
<dbReference type="PANTHER" id="PTHR44119:SF4">
    <property type="entry name" value="AEROBIC COBALTOCHELATASE SUBUNIT COBN"/>
    <property type="match status" value="1"/>
</dbReference>